<reference evidence="1" key="1">
    <citation type="submission" date="2018-05" db="EMBL/GenBank/DDBJ databases">
        <authorList>
            <person name="Lanie J.A."/>
            <person name="Ng W.-L."/>
            <person name="Kazmierczak K.M."/>
            <person name="Andrzejewski T.M."/>
            <person name="Davidsen T.M."/>
            <person name="Wayne K.J."/>
            <person name="Tettelin H."/>
            <person name="Glass J.I."/>
            <person name="Rusch D."/>
            <person name="Podicherti R."/>
            <person name="Tsui H.-C.T."/>
            <person name="Winkler M.E."/>
        </authorList>
    </citation>
    <scope>NUCLEOTIDE SEQUENCE</scope>
</reference>
<evidence type="ECO:0000313" key="1">
    <source>
        <dbReference type="EMBL" id="SVB37300.1"/>
    </source>
</evidence>
<dbReference type="AlphaFoldDB" id="A0A382DFP3"/>
<accession>A0A382DFP3</accession>
<protein>
    <submittedName>
        <fullName evidence="1">Uncharacterized protein</fullName>
    </submittedName>
</protein>
<name>A0A382DFP3_9ZZZZ</name>
<dbReference type="EMBL" id="UINC01039187">
    <property type="protein sequence ID" value="SVB37300.1"/>
    <property type="molecule type" value="Genomic_DNA"/>
</dbReference>
<proteinExistence type="predicted"/>
<organism evidence="1">
    <name type="scientific">marine metagenome</name>
    <dbReference type="NCBI Taxonomy" id="408172"/>
    <lineage>
        <taxon>unclassified sequences</taxon>
        <taxon>metagenomes</taxon>
        <taxon>ecological metagenomes</taxon>
    </lineage>
</organism>
<gene>
    <name evidence="1" type="ORF">METZ01_LOCUS190154</name>
</gene>
<sequence length="26" mass="3088">MAVILTLVNSIDIVSRYQFRFTDEQQ</sequence>